<name>A0A506UKZ8_9PROT</name>
<dbReference type="InterPro" id="IPR002146">
    <property type="entry name" value="ATP_synth_b/b'su_bac/chlpt"/>
</dbReference>
<dbReference type="GO" id="GO:0046933">
    <property type="term" value="F:proton-transporting ATP synthase activity, rotational mechanism"/>
    <property type="evidence" value="ECO:0007669"/>
    <property type="project" value="UniProtKB-UniRule"/>
</dbReference>
<keyword evidence="3 12" id="KW-0812">Transmembrane</keyword>
<comment type="subunit">
    <text evidence="12">F-type ATPases have 2 components, F(1) - the catalytic core - and F(0) - the membrane proton channel. F(1) has five subunits: alpha(3), beta(3), gamma(1), delta(1), epsilon(1). F(0) has three main subunits: a(1), b(2) and c(10-14). The alpha and beta chains form an alternating ring which encloses part of the gamma chain. F(1) is attached to F(0) by a central stalk formed by the gamma and epsilon chains, while a peripheral stalk is formed by the delta and b chains.</text>
</comment>
<evidence type="ECO:0000256" key="9">
    <source>
        <dbReference type="ARBA" id="ARBA00025198"/>
    </source>
</evidence>
<keyword evidence="14" id="KW-0175">Coiled coil</keyword>
<dbReference type="GO" id="GO:0045259">
    <property type="term" value="C:proton-transporting ATP synthase complex"/>
    <property type="evidence" value="ECO:0007669"/>
    <property type="project" value="UniProtKB-KW"/>
</dbReference>
<keyword evidence="7 12" id="KW-0472">Membrane</keyword>
<keyword evidence="4 12" id="KW-0375">Hydrogen ion transport</keyword>
<accession>A0A506UKZ8</accession>
<evidence type="ECO:0000256" key="11">
    <source>
        <dbReference type="ARBA" id="ARBA00037847"/>
    </source>
</evidence>
<dbReference type="Proteomes" id="UP000315037">
    <property type="component" value="Unassembled WGS sequence"/>
</dbReference>
<evidence type="ECO:0000256" key="5">
    <source>
        <dbReference type="ARBA" id="ARBA00022989"/>
    </source>
</evidence>
<evidence type="ECO:0000313" key="16">
    <source>
        <dbReference type="EMBL" id="TPW34027.1"/>
    </source>
</evidence>
<keyword evidence="2 12" id="KW-0138">CF(0)</keyword>
<keyword evidence="6 12" id="KW-0406">Ion transport</keyword>
<evidence type="ECO:0000256" key="15">
    <source>
        <dbReference type="SAM" id="SignalP"/>
    </source>
</evidence>
<comment type="function">
    <text evidence="10">Component of the F(0) channel, it forms part of the peripheral stalk, linking F(1) to F(0). The b'-subunit is a diverged and duplicated form of b found in plants and photosynthetic bacteria.</text>
</comment>
<feature type="coiled-coil region" evidence="14">
    <location>
        <begin position="81"/>
        <end position="149"/>
    </location>
</feature>
<evidence type="ECO:0000256" key="14">
    <source>
        <dbReference type="SAM" id="Coils"/>
    </source>
</evidence>
<sequence length="187" mass="20670">MRRLTPRTVLSVAAAVALPGQAMAEGMPQLQFSNPLVLGQVVWGAVIFIIFYLILSRSALPRMEDLLRNRRERIQNDLNLAHNAKDAAAAAHEDLVKAREEAAAHARAHVQAIRDTAREDARQKAEATQARLAENLRQAEERIGRSHREALTHLTEIATNAASAVTDRLIGHHDHHALREAVESASR</sequence>
<evidence type="ECO:0000256" key="4">
    <source>
        <dbReference type="ARBA" id="ARBA00022781"/>
    </source>
</evidence>
<comment type="caution">
    <text evidence="16">The sequence shown here is derived from an EMBL/GenBank/DDBJ whole genome shotgun (WGS) entry which is preliminary data.</text>
</comment>
<dbReference type="Pfam" id="PF00430">
    <property type="entry name" value="ATP-synt_B"/>
    <property type="match status" value="1"/>
</dbReference>
<dbReference type="AlphaFoldDB" id="A0A506UKZ8"/>
<feature type="chain" id="PRO_5021275740" description="ATP synthase subunit b" evidence="15">
    <location>
        <begin position="25"/>
        <end position="187"/>
    </location>
</feature>
<keyword evidence="17" id="KW-1185">Reference proteome</keyword>
<evidence type="ECO:0000256" key="2">
    <source>
        <dbReference type="ARBA" id="ARBA00022547"/>
    </source>
</evidence>
<evidence type="ECO:0000256" key="10">
    <source>
        <dbReference type="ARBA" id="ARBA00025614"/>
    </source>
</evidence>
<feature type="signal peptide" evidence="15">
    <location>
        <begin position="1"/>
        <end position="24"/>
    </location>
</feature>
<feature type="transmembrane region" description="Helical" evidence="12">
    <location>
        <begin position="40"/>
        <end position="60"/>
    </location>
</feature>
<comment type="subcellular location">
    <subcellularLocation>
        <location evidence="12">Cell membrane</location>
        <topology evidence="12">Single-pass membrane protein</topology>
    </subcellularLocation>
    <subcellularLocation>
        <location evidence="11">Endomembrane system</location>
        <topology evidence="11">Single-pass membrane protein</topology>
    </subcellularLocation>
</comment>
<evidence type="ECO:0000313" key="17">
    <source>
        <dbReference type="Proteomes" id="UP000315037"/>
    </source>
</evidence>
<keyword evidence="15" id="KW-0732">Signal</keyword>
<dbReference type="EMBL" id="SORZ01000002">
    <property type="protein sequence ID" value="TPW34027.1"/>
    <property type="molecule type" value="Genomic_DNA"/>
</dbReference>
<dbReference type="HAMAP" id="MF_01398">
    <property type="entry name" value="ATP_synth_b_bprime"/>
    <property type="match status" value="1"/>
</dbReference>
<evidence type="ECO:0000256" key="13">
    <source>
        <dbReference type="RuleBase" id="RU003848"/>
    </source>
</evidence>
<keyword evidence="5 12" id="KW-1133">Transmembrane helix</keyword>
<reference evidence="16 17" key="1">
    <citation type="submission" date="2019-03" db="EMBL/GenBank/DDBJ databases">
        <title>The complete genome sequence of Neokomagataea sp. Jb2 NBRC113641.</title>
        <authorList>
            <person name="Chua K.-O."/>
            <person name="Chan K.-G."/>
            <person name="See-Too W.-S."/>
        </authorList>
    </citation>
    <scope>NUCLEOTIDE SEQUENCE [LARGE SCALE GENOMIC DNA]</scope>
    <source>
        <strain evidence="16 17">Jb2</strain>
    </source>
</reference>
<evidence type="ECO:0000256" key="12">
    <source>
        <dbReference type="HAMAP-Rule" id="MF_01398"/>
    </source>
</evidence>
<dbReference type="GO" id="GO:0005886">
    <property type="term" value="C:plasma membrane"/>
    <property type="evidence" value="ECO:0007669"/>
    <property type="project" value="UniProtKB-SubCell"/>
</dbReference>
<evidence type="ECO:0000256" key="1">
    <source>
        <dbReference type="ARBA" id="ARBA00022448"/>
    </source>
</evidence>
<dbReference type="GO" id="GO:0012505">
    <property type="term" value="C:endomembrane system"/>
    <property type="evidence" value="ECO:0007669"/>
    <property type="project" value="UniProtKB-SubCell"/>
</dbReference>
<proteinExistence type="inferred from homology"/>
<evidence type="ECO:0000256" key="7">
    <source>
        <dbReference type="ARBA" id="ARBA00023136"/>
    </source>
</evidence>
<keyword evidence="12" id="KW-1003">Cell membrane</keyword>
<organism evidence="16 17">
    <name type="scientific">Oecophyllibacter saccharovorans</name>
    <dbReference type="NCBI Taxonomy" id="2558360"/>
    <lineage>
        <taxon>Bacteria</taxon>
        <taxon>Pseudomonadati</taxon>
        <taxon>Pseudomonadota</taxon>
        <taxon>Alphaproteobacteria</taxon>
        <taxon>Acetobacterales</taxon>
        <taxon>Acetobacteraceae</taxon>
        <taxon>Oecophyllibacter</taxon>
    </lineage>
</organism>
<evidence type="ECO:0000256" key="3">
    <source>
        <dbReference type="ARBA" id="ARBA00022692"/>
    </source>
</evidence>
<keyword evidence="1 12" id="KW-0813">Transport</keyword>
<comment type="similarity">
    <text evidence="12 13">Belongs to the ATPase B chain family.</text>
</comment>
<evidence type="ECO:0000256" key="8">
    <source>
        <dbReference type="ARBA" id="ARBA00023310"/>
    </source>
</evidence>
<gene>
    <name evidence="12" type="primary">atpF</name>
    <name evidence="16" type="ORF">E3202_05565</name>
</gene>
<protein>
    <recommendedName>
        <fullName evidence="12">ATP synthase subunit b</fullName>
    </recommendedName>
    <alternativeName>
        <fullName evidence="12">ATP synthase F(0) sector subunit b</fullName>
    </alternativeName>
    <alternativeName>
        <fullName evidence="12">ATPase subunit I</fullName>
    </alternativeName>
    <alternativeName>
        <fullName evidence="12">F-type ATPase subunit b</fullName>
        <shortName evidence="12">F-ATPase subunit b</shortName>
    </alternativeName>
</protein>
<keyword evidence="8 12" id="KW-0066">ATP synthesis</keyword>
<dbReference type="RefSeq" id="WP_165600712.1">
    <property type="nucleotide sequence ID" value="NZ_SORZ01000002.1"/>
</dbReference>
<evidence type="ECO:0000256" key="6">
    <source>
        <dbReference type="ARBA" id="ARBA00023065"/>
    </source>
</evidence>
<comment type="function">
    <text evidence="9 12">F(1)F(0) ATP synthase produces ATP from ADP in the presence of a proton or sodium gradient. F-type ATPases consist of two structural domains, F(1) containing the extramembraneous catalytic core and F(0) containing the membrane proton channel, linked together by a central stalk and a peripheral stalk. During catalysis, ATP synthesis in the catalytic domain of F(1) is coupled via a rotary mechanism of the central stalk subunits to proton translocation.</text>
</comment>